<dbReference type="Proteomes" id="UP001597380">
    <property type="component" value="Unassembled WGS sequence"/>
</dbReference>
<organism evidence="1 2">
    <name type="scientific">Corallincola platygyrae</name>
    <dbReference type="NCBI Taxonomy" id="1193278"/>
    <lineage>
        <taxon>Bacteria</taxon>
        <taxon>Pseudomonadati</taxon>
        <taxon>Pseudomonadota</taxon>
        <taxon>Gammaproteobacteria</taxon>
        <taxon>Alteromonadales</taxon>
        <taxon>Psychromonadaceae</taxon>
        <taxon>Corallincola</taxon>
    </lineage>
</organism>
<gene>
    <name evidence="1" type="ORF">ACFSJ3_05290</name>
</gene>
<proteinExistence type="predicted"/>
<keyword evidence="2" id="KW-1185">Reference proteome</keyword>
<protein>
    <submittedName>
        <fullName evidence="1">DUF4442 domain-containing protein</fullName>
    </submittedName>
</protein>
<name>A0ABW4XIM9_9GAMM</name>
<dbReference type="Gene3D" id="3.10.129.10">
    <property type="entry name" value="Hotdog Thioesterase"/>
    <property type="match status" value="1"/>
</dbReference>
<dbReference type="SUPFAM" id="SSF54637">
    <property type="entry name" value="Thioesterase/thiol ester dehydrase-isomerase"/>
    <property type="match status" value="1"/>
</dbReference>
<evidence type="ECO:0000313" key="2">
    <source>
        <dbReference type="Proteomes" id="UP001597380"/>
    </source>
</evidence>
<dbReference type="CDD" id="cd03443">
    <property type="entry name" value="PaaI_thioesterase"/>
    <property type="match status" value="1"/>
</dbReference>
<dbReference type="InterPro" id="IPR027961">
    <property type="entry name" value="DUF4442"/>
</dbReference>
<dbReference type="Pfam" id="PF14539">
    <property type="entry name" value="DUF4442"/>
    <property type="match status" value="1"/>
</dbReference>
<comment type="caution">
    <text evidence="1">The sequence shown here is derived from an EMBL/GenBank/DDBJ whole genome shotgun (WGS) entry which is preliminary data.</text>
</comment>
<dbReference type="EMBL" id="JBHUHT010000009">
    <property type="protein sequence ID" value="MFD2095392.1"/>
    <property type="molecule type" value="Genomic_DNA"/>
</dbReference>
<accession>A0ABW4XIM9</accession>
<dbReference type="InterPro" id="IPR029069">
    <property type="entry name" value="HotDog_dom_sf"/>
</dbReference>
<reference evidence="2" key="1">
    <citation type="journal article" date="2019" name="Int. J. Syst. Evol. Microbiol.">
        <title>The Global Catalogue of Microorganisms (GCM) 10K type strain sequencing project: providing services to taxonomists for standard genome sequencing and annotation.</title>
        <authorList>
            <consortium name="The Broad Institute Genomics Platform"/>
            <consortium name="The Broad Institute Genome Sequencing Center for Infectious Disease"/>
            <person name="Wu L."/>
            <person name="Ma J."/>
        </authorList>
    </citation>
    <scope>NUCLEOTIDE SEQUENCE [LARGE SCALE GENOMIC DNA]</scope>
    <source>
        <strain evidence="2">CGMCC 1.10992</strain>
    </source>
</reference>
<evidence type="ECO:0000313" key="1">
    <source>
        <dbReference type="EMBL" id="MFD2095392.1"/>
    </source>
</evidence>
<sequence>MRAVFERPRLLRRILNLWPPFLFTGIRIEHLSEDYLKCRVGLRLRPWNRNANGTHFGGSLFAMSDPIYPLMLMGVLGHRYLICDRAADINFLKPGKGRVYAEFELTNQRIDEIRNATAGGEKYLPEFIINVVDEEGDIVATLRRTVYVRHKPWARKDPLKKAA</sequence>